<dbReference type="SMART" id="SM00855">
    <property type="entry name" value="PGAM"/>
    <property type="match status" value="1"/>
</dbReference>
<dbReference type="OrthoDB" id="4697614at2"/>
<dbReference type="SUPFAM" id="SSF53254">
    <property type="entry name" value="Phosphoglycerate mutase-like"/>
    <property type="match status" value="1"/>
</dbReference>
<protein>
    <submittedName>
        <fullName evidence="2">Putative phosphoglycerate mutase</fullName>
        <ecNumber evidence="2">5.4.2.12</ecNumber>
    </submittedName>
</protein>
<comment type="caution">
    <text evidence="2">The sequence shown here is derived from an EMBL/GenBank/DDBJ whole genome shotgun (WGS) entry which is preliminary data.</text>
</comment>
<dbReference type="InterPro" id="IPR029033">
    <property type="entry name" value="His_PPase_superfam"/>
</dbReference>
<dbReference type="EMBL" id="JACBZO010000001">
    <property type="protein sequence ID" value="NYI40970.1"/>
    <property type="molecule type" value="Genomic_DNA"/>
</dbReference>
<name>A0A7Y9ZA09_9MICO</name>
<accession>A0A7Y9ZA09</accession>
<dbReference type="PANTHER" id="PTHR48100">
    <property type="entry name" value="BROAD-SPECIFICITY PHOSPHATASE YOR283W-RELATED"/>
    <property type="match status" value="1"/>
</dbReference>
<reference evidence="2 3" key="1">
    <citation type="submission" date="2020-07" db="EMBL/GenBank/DDBJ databases">
        <title>Sequencing the genomes of 1000 actinobacteria strains.</title>
        <authorList>
            <person name="Klenk H.-P."/>
        </authorList>
    </citation>
    <scope>NUCLEOTIDE SEQUENCE [LARGE SCALE GENOMIC DNA]</scope>
    <source>
        <strain evidence="2 3">DSM 19970</strain>
    </source>
</reference>
<evidence type="ECO:0000256" key="1">
    <source>
        <dbReference type="PIRSR" id="PIRSR613078-2"/>
    </source>
</evidence>
<gene>
    <name evidence="2" type="ORF">BKA03_001089</name>
</gene>
<keyword evidence="3" id="KW-1185">Reference proteome</keyword>
<keyword evidence="2" id="KW-0413">Isomerase</keyword>
<feature type="binding site" evidence="1">
    <location>
        <begin position="8"/>
        <end position="15"/>
    </location>
    <ligand>
        <name>substrate</name>
    </ligand>
</feature>
<dbReference type="GO" id="GO:0004619">
    <property type="term" value="F:phosphoglycerate mutase activity"/>
    <property type="evidence" value="ECO:0007669"/>
    <property type="project" value="UniProtKB-EC"/>
</dbReference>
<sequence length="203" mass="21713">MTSLVLLRHARTDYNDEGRLQGSLDVPLGEDGIAQAADVAARVVGEYGTALTVASSPLQRATGTADALAALAGTATRVDARFTQRPYGVWEGHTWHEVRESWPLEYVQRHEGLDPAIPGWGRSDDVADRVAAGLRDAAADAARTGAGTVVIVSHGSAIMLGVARLLGLPLTPSRLGYLPHGAWNEVRWHGGDDWRLRRYCAGA</sequence>
<evidence type="ECO:0000313" key="2">
    <source>
        <dbReference type="EMBL" id="NYI40970.1"/>
    </source>
</evidence>
<dbReference type="GO" id="GO:0016791">
    <property type="term" value="F:phosphatase activity"/>
    <property type="evidence" value="ECO:0007669"/>
    <property type="project" value="TreeGrafter"/>
</dbReference>
<dbReference type="Proteomes" id="UP000547973">
    <property type="component" value="Unassembled WGS sequence"/>
</dbReference>
<dbReference type="AlphaFoldDB" id="A0A7Y9ZA09"/>
<feature type="binding site" evidence="1">
    <location>
        <position position="60"/>
    </location>
    <ligand>
        <name>substrate</name>
    </ligand>
</feature>
<proteinExistence type="predicted"/>
<dbReference type="Pfam" id="PF00300">
    <property type="entry name" value="His_Phos_1"/>
    <property type="match status" value="1"/>
</dbReference>
<dbReference type="InterPro" id="IPR013078">
    <property type="entry name" value="His_Pase_superF_clade-1"/>
</dbReference>
<dbReference type="PANTHER" id="PTHR48100:SF62">
    <property type="entry name" value="GLUCOSYL-3-PHOSPHOGLYCERATE PHOSPHATASE"/>
    <property type="match status" value="1"/>
</dbReference>
<dbReference type="InterPro" id="IPR050275">
    <property type="entry name" value="PGM_Phosphatase"/>
</dbReference>
<dbReference type="Gene3D" id="3.40.50.1240">
    <property type="entry name" value="Phosphoglycerate mutase-like"/>
    <property type="match status" value="1"/>
</dbReference>
<dbReference type="RefSeq" id="WP_062075935.1">
    <property type="nucleotide sequence ID" value="NZ_BBRC01000014.1"/>
</dbReference>
<evidence type="ECO:0000313" key="3">
    <source>
        <dbReference type="Proteomes" id="UP000547973"/>
    </source>
</evidence>
<dbReference type="EC" id="5.4.2.12" evidence="2"/>
<dbReference type="CDD" id="cd07067">
    <property type="entry name" value="HP_PGM_like"/>
    <property type="match status" value="1"/>
</dbReference>
<dbReference type="GO" id="GO:0005737">
    <property type="term" value="C:cytoplasm"/>
    <property type="evidence" value="ECO:0007669"/>
    <property type="project" value="TreeGrafter"/>
</dbReference>
<organism evidence="2 3">
    <name type="scientific">Demequina lutea</name>
    <dbReference type="NCBI Taxonomy" id="431489"/>
    <lineage>
        <taxon>Bacteria</taxon>
        <taxon>Bacillati</taxon>
        <taxon>Actinomycetota</taxon>
        <taxon>Actinomycetes</taxon>
        <taxon>Micrococcales</taxon>
        <taxon>Demequinaceae</taxon>
        <taxon>Demequina</taxon>
    </lineage>
</organism>